<feature type="transmembrane region" description="Helical" evidence="1">
    <location>
        <begin position="101"/>
        <end position="118"/>
    </location>
</feature>
<evidence type="ECO:0000313" key="2">
    <source>
        <dbReference type="EMBL" id="KAJ1157244.1"/>
    </source>
</evidence>
<evidence type="ECO:0000313" key="3">
    <source>
        <dbReference type="Proteomes" id="UP001066276"/>
    </source>
</evidence>
<dbReference type="AlphaFoldDB" id="A0AAV7RWR7"/>
<accession>A0AAV7RWR7</accession>
<dbReference type="Proteomes" id="UP001066276">
    <property type="component" value="Chromosome 5"/>
</dbReference>
<protein>
    <submittedName>
        <fullName evidence="2">Uncharacterized protein</fullName>
    </submittedName>
</protein>
<dbReference type="EMBL" id="JANPWB010000009">
    <property type="protein sequence ID" value="KAJ1157244.1"/>
    <property type="molecule type" value="Genomic_DNA"/>
</dbReference>
<keyword evidence="1" id="KW-1133">Transmembrane helix</keyword>
<sequence>MWLYRDYKRWATMEFLIPETVIRLTAFQTLPLRMHTYNIHSVFGEGIAVRVLFAAAHVKPRAVAGLLLSSVCVRDECTLKDGRSVPGRAATSVSGDSNEKWHCLLLVVLSIAVLLPLLNARLWRRVLNLADLGHVPLEGKRGCSGDYVTLVVIGFRVKKRKSIFICKVLDHNQSVSKRRRGGGGEEE</sequence>
<keyword evidence="1" id="KW-0812">Transmembrane</keyword>
<reference evidence="2" key="1">
    <citation type="journal article" date="2022" name="bioRxiv">
        <title>Sequencing and chromosome-scale assembly of the giantPleurodeles waltlgenome.</title>
        <authorList>
            <person name="Brown T."/>
            <person name="Elewa A."/>
            <person name="Iarovenko S."/>
            <person name="Subramanian E."/>
            <person name="Araus A.J."/>
            <person name="Petzold A."/>
            <person name="Susuki M."/>
            <person name="Suzuki K.-i.T."/>
            <person name="Hayashi T."/>
            <person name="Toyoda A."/>
            <person name="Oliveira C."/>
            <person name="Osipova E."/>
            <person name="Leigh N.D."/>
            <person name="Simon A."/>
            <person name="Yun M.H."/>
        </authorList>
    </citation>
    <scope>NUCLEOTIDE SEQUENCE</scope>
    <source>
        <strain evidence="2">20211129_DDA</strain>
        <tissue evidence="2">Liver</tissue>
    </source>
</reference>
<name>A0AAV7RWR7_PLEWA</name>
<gene>
    <name evidence="2" type="ORF">NDU88_009959</name>
</gene>
<comment type="caution">
    <text evidence="2">The sequence shown here is derived from an EMBL/GenBank/DDBJ whole genome shotgun (WGS) entry which is preliminary data.</text>
</comment>
<keyword evidence="3" id="KW-1185">Reference proteome</keyword>
<proteinExistence type="predicted"/>
<organism evidence="2 3">
    <name type="scientific">Pleurodeles waltl</name>
    <name type="common">Iberian ribbed newt</name>
    <dbReference type="NCBI Taxonomy" id="8319"/>
    <lineage>
        <taxon>Eukaryota</taxon>
        <taxon>Metazoa</taxon>
        <taxon>Chordata</taxon>
        <taxon>Craniata</taxon>
        <taxon>Vertebrata</taxon>
        <taxon>Euteleostomi</taxon>
        <taxon>Amphibia</taxon>
        <taxon>Batrachia</taxon>
        <taxon>Caudata</taxon>
        <taxon>Salamandroidea</taxon>
        <taxon>Salamandridae</taxon>
        <taxon>Pleurodelinae</taxon>
        <taxon>Pleurodeles</taxon>
    </lineage>
</organism>
<evidence type="ECO:0000256" key="1">
    <source>
        <dbReference type="SAM" id="Phobius"/>
    </source>
</evidence>
<keyword evidence="1" id="KW-0472">Membrane</keyword>